<evidence type="ECO:0000313" key="3">
    <source>
        <dbReference type="Proteomes" id="UP000310158"/>
    </source>
</evidence>
<evidence type="ECO:0000256" key="1">
    <source>
        <dbReference type="SAM" id="MobiDB-lite"/>
    </source>
</evidence>
<name>A0A4S4L051_9AGAM</name>
<accession>A0A4S4L051</accession>
<proteinExistence type="predicted"/>
<dbReference type="Proteomes" id="UP000310158">
    <property type="component" value="Unassembled WGS sequence"/>
</dbReference>
<feature type="compositionally biased region" description="Basic and acidic residues" evidence="1">
    <location>
        <begin position="44"/>
        <end position="55"/>
    </location>
</feature>
<organism evidence="2 3">
    <name type="scientific">Bondarzewia mesenterica</name>
    <dbReference type="NCBI Taxonomy" id="1095465"/>
    <lineage>
        <taxon>Eukaryota</taxon>
        <taxon>Fungi</taxon>
        <taxon>Dikarya</taxon>
        <taxon>Basidiomycota</taxon>
        <taxon>Agaricomycotina</taxon>
        <taxon>Agaricomycetes</taxon>
        <taxon>Russulales</taxon>
        <taxon>Bondarzewiaceae</taxon>
        <taxon>Bondarzewia</taxon>
    </lineage>
</organism>
<dbReference type="EMBL" id="SGPL01001128">
    <property type="protein sequence ID" value="THH04619.1"/>
    <property type="molecule type" value="Genomic_DNA"/>
</dbReference>
<reference evidence="2 3" key="1">
    <citation type="submission" date="2019-02" db="EMBL/GenBank/DDBJ databases">
        <title>Genome sequencing of the rare red list fungi Bondarzewia mesenterica.</title>
        <authorList>
            <person name="Buettner E."/>
            <person name="Kellner H."/>
        </authorList>
    </citation>
    <scope>NUCLEOTIDE SEQUENCE [LARGE SCALE GENOMIC DNA]</scope>
    <source>
        <strain evidence="2 3">DSM 108281</strain>
    </source>
</reference>
<gene>
    <name evidence="2" type="ORF">EW146_g10134</name>
</gene>
<feature type="region of interest" description="Disordered" evidence="1">
    <location>
        <begin position="1"/>
        <end position="73"/>
    </location>
</feature>
<dbReference type="OrthoDB" id="124582at2759"/>
<protein>
    <submittedName>
        <fullName evidence="2">Uncharacterized protein</fullName>
    </submittedName>
</protein>
<comment type="caution">
    <text evidence="2">The sequence shown here is derived from an EMBL/GenBank/DDBJ whole genome shotgun (WGS) entry which is preliminary data.</text>
</comment>
<feature type="compositionally biased region" description="Basic and acidic residues" evidence="1">
    <location>
        <begin position="1"/>
        <end position="10"/>
    </location>
</feature>
<keyword evidence="3" id="KW-1185">Reference proteome</keyword>
<feature type="region of interest" description="Disordered" evidence="1">
    <location>
        <begin position="165"/>
        <end position="195"/>
    </location>
</feature>
<evidence type="ECO:0000313" key="2">
    <source>
        <dbReference type="EMBL" id="THH04619.1"/>
    </source>
</evidence>
<dbReference type="AlphaFoldDB" id="A0A4S4L051"/>
<sequence length="195" mass="21131">MDEQKPKIESNPESGPSERVARANVDGPDRIDRVGAADGATRSKGAEAIDIHQDTDFLWPSENEDEKEDEKRLANPSSNIVIQFDNPSWNSWLKSKLVPTVCNALGANNVAAIDIKLKKLSIHEVGVKAITSKDARTSDSKFGTLLIVLPSRFTGGKLELIHAVQTSPRPTPDASGAARPEEQTPPCIDLVETDP</sequence>